<evidence type="ECO:0000313" key="8">
    <source>
        <dbReference type="Proteomes" id="UP000191612"/>
    </source>
</evidence>
<evidence type="ECO:0000256" key="2">
    <source>
        <dbReference type="ARBA" id="ARBA00022630"/>
    </source>
</evidence>
<protein>
    <recommendedName>
        <fullName evidence="9">FAD/NAD(P)-binding domain-containing protein</fullName>
    </recommendedName>
</protein>
<dbReference type="AlphaFoldDB" id="A0A1V6R8R8"/>
<dbReference type="SUPFAM" id="SSF51905">
    <property type="entry name" value="FAD/NAD(P)-binding domain"/>
    <property type="match status" value="1"/>
</dbReference>
<dbReference type="Pfam" id="PF00743">
    <property type="entry name" value="FMO-like"/>
    <property type="match status" value="1"/>
</dbReference>
<keyword evidence="3" id="KW-0274">FAD</keyword>
<dbReference type="Proteomes" id="UP000191612">
    <property type="component" value="Unassembled WGS sequence"/>
</dbReference>
<feature type="coiled-coil region" evidence="6">
    <location>
        <begin position="506"/>
        <end position="533"/>
    </location>
</feature>
<dbReference type="InterPro" id="IPR036188">
    <property type="entry name" value="FAD/NAD-bd_sf"/>
</dbReference>
<dbReference type="Gene3D" id="3.50.50.60">
    <property type="entry name" value="FAD/NAD(P)-binding domain"/>
    <property type="match status" value="2"/>
</dbReference>
<dbReference type="GO" id="GO:0004499">
    <property type="term" value="F:N,N-dimethylaniline monooxygenase activity"/>
    <property type="evidence" value="ECO:0007669"/>
    <property type="project" value="InterPro"/>
</dbReference>
<keyword evidence="2" id="KW-0285">Flavoprotein</keyword>
<dbReference type="PANTHER" id="PTHR43872:SF1">
    <property type="entry name" value="MONOOXYGENASE, PUTATIVE (AFU_ORTHOLOGUE AFUA_8G02570)-RELATED"/>
    <property type="match status" value="1"/>
</dbReference>
<name>A0A1V6R8R8_9EURO</name>
<dbReference type="GO" id="GO:0050661">
    <property type="term" value="F:NADP binding"/>
    <property type="evidence" value="ECO:0007669"/>
    <property type="project" value="InterPro"/>
</dbReference>
<keyword evidence="5" id="KW-0503">Monooxygenase</keyword>
<keyword evidence="8" id="KW-1185">Reference proteome</keyword>
<evidence type="ECO:0000256" key="4">
    <source>
        <dbReference type="ARBA" id="ARBA00023002"/>
    </source>
</evidence>
<dbReference type="PANTHER" id="PTHR43872">
    <property type="entry name" value="MONOOXYGENASE, PUTATIVE (AFU_ORTHOLOGUE AFUA_8G02570)-RELATED"/>
    <property type="match status" value="1"/>
</dbReference>
<evidence type="ECO:0008006" key="9">
    <source>
        <dbReference type="Google" id="ProtNLM"/>
    </source>
</evidence>
<sequence>MAPNMLPHPLEMSLVDVVIVGAGISGINFAQRLQESNPSLSFVILEGRHSIGGTWDFFKYPGIRSDSDLYTFGFSWYPWKEDRAIADAGSIKRYLTKAIKFANLDRRIQLSHKVVKADFSDETAQWNLTIENDGHLKSLHCQHAVFGTGYYDYEQPMSTTIPGLSDFKGEKIHPQFWPENQDYKDKNIVIIGSGATAVTLLPNLAKKAKHVTMLQRSPGYIVSMDNSTPPMLKLLLPESLLYFFLRWWFLTSLFIQFQFCRAFPATAKRKLKEATQQKLPANTPVDPHFSPKYNPWEQRLCLSPDGDFFDSLGSGRASVSTGQIQGFTEKGICLQSGETIDNVDIVVTATGLRLVFAGKIEISVNSQKVDMSKKVLWRGCMLEDVPNACFIMGYTNASWTLGADASAILFCRLVSSMARSRNASATPRFEGDAKERAAMKTGSFLNLNSTYVTKASESLPKTADTVIQMGTQNDIQTKAWSSGRVLTSVQRARKQKMDRMSKKQLQQRQQDYLETLENRINDLESILRKALKRPFHTDGHTVQLNHDLPSSPGEIRSQGAFSFNIPNCTAFQALSSTPAQDQQSMQLPFHIPPVLEYPSEDGGKALNYFHQALWILGSVFSLDPSQVCSADHLNQDILIRAVLEGVSYYHTLLKPYQLGIGQGKFNFDSDSSNSLVSNHLQQARSDFTDP</sequence>
<organism evidence="7 8">
    <name type="scientific">Penicillium solitum</name>
    <dbReference type="NCBI Taxonomy" id="60172"/>
    <lineage>
        <taxon>Eukaryota</taxon>
        <taxon>Fungi</taxon>
        <taxon>Dikarya</taxon>
        <taxon>Ascomycota</taxon>
        <taxon>Pezizomycotina</taxon>
        <taxon>Eurotiomycetes</taxon>
        <taxon>Eurotiomycetidae</taxon>
        <taxon>Eurotiales</taxon>
        <taxon>Aspergillaceae</taxon>
        <taxon>Penicillium</taxon>
    </lineage>
</organism>
<keyword evidence="4" id="KW-0560">Oxidoreductase</keyword>
<evidence type="ECO:0000256" key="5">
    <source>
        <dbReference type="ARBA" id="ARBA00023033"/>
    </source>
</evidence>
<evidence type="ECO:0000256" key="6">
    <source>
        <dbReference type="SAM" id="Coils"/>
    </source>
</evidence>
<evidence type="ECO:0000256" key="3">
    <source>
        <dbReference type="ARBA" id="ARBA00022827"/>
    </source>
</evidence>
<dbReference type="GO" id="GO:0050660">
    <property type="term" value="F:flavin adenine dinucleotide binding"/>
    <property type="evidence" value="ECO:0007669"/>
    <property type="project" value="InterPro"/>
</dbReference>
<reference evidence="8" key="1">
    <citation type="journal article" date="2017" name="Nat. Microbiol.">
        <title>Global analysis of biosynthetic gene clusters reveals vast potential of secondary metabolite production in Penicillium species.</title>
        <authorList>
            <person name="Nielsen J.C."/>
            <person name="Grijseels S."/>
            <person name="Prigent S."/>
            <person name="Ji B."/>
            <person name="Dainat J."/>
            <person name="Nielsen K.F."/>
            <person name="Frisvad J.C."/>
            <person name="Workman M."/>
            <person name="Nielsen J."/>
        </authorList>
    </citation>
    <scope>NUCLEOTIDE SEQUENCE [LARGE SCALE GENOMIC DNA]</scope>
    <source>
        <strain evidence="8">IBT 29525</strain>
    </source>
</reference>
<dbReference type="EMBL" id="MDYO01000011">
    <property type="protein sequence ID" value="OQD97661.1"/>
    <property type="molecule type" value="Genomic_DNA"/>
</dbReference>
<dbReference type="InterPro" id="IPR051820">
    <property type="entry name" value="FAD-binding_MO"/>
</dbReference>
<comment type="cofactor">
    <cofactor evidence="1">
        <name>FAD</name>
        <dbReference type="ChEBI" id="CHEBI:57692"/>
    </cofactor>
</comment>
<evidence type="ECO:0000313" key="7">
    <source>
        <dbReference type="EMBL" id="OQD97661.1"/>
    </source>
</evidence>
<dbReference type="STRING" id="60172.A0A1V6R8R8"/>
<gene>
    <name evidence="7" type="ORF">PENSOL_c011G02695</name>
</gene>
<accession>A0A1V6R8R8</accession>
<dbReference type="InterPro" id="IPR020946">
    <property type="entry name" value="Flavin_mOase-like"/>
</dbReference>
<comment type="caution">
    <text evidence="7">The sequence shown here is derived from an EMBL/GenBank/DDBJ whole genome shotgun (WGS) entry which is preliminary data.</text>
</comment>
<keyword evidence="6" id="KW-0175">Coiled coil</keyword>
<evidence type="ECO:0000256" key="1">
    <source>
        <dbReference type="ARBA" id="ARBA00001974"/>
    </source>
</evidence>
<proteinExistence type="predicted"/>